<feature type="transmembrane region" description="Helical" evidence="1">
    <location>
        <begin position="21"/>
        <end position="42"/>
    </location>
</feature>
<comment type="caution">
    <text evidence="2">The sequence shown here is derived from an EMBL/GenBank/DDBJ whole genome shotgun (WGS) entry which is preliminary data.</text>
</comment>
<organism evidence="2 3">
    <name type="scientific">Paenibacillus nuruki</name>
    <dbReference type="NCBI Taxonomy" id="1886670"/>
    <lineage>
        <taxon>Bacteria</taxon>
        <taxon>Bacillati</taxon>
        <taxon>Bacillota</taxon>
        <taxon>Bacilli</taxon>
        <taxon>Bacillales</taxon>
        <taxon>Paenibacillaceae</taxon>
        <taxon>Paenibacillus</taxon>
    </lineage>
</organism>
<dbReference type="AlphaFoldDB" id="A0A1E3KXV6"/>
<feature type="transmembrane region" description="Helical" evidence="1">
    <location>
        <begin position="213"/>
        <end position="233"/>
    </location>
</feature>
<dbReference type="EMBL" id="MDER01000086">
    <property type="protein sequence ID" value="ODP26326.1"/>
    <property type="molecule type" value="Genomic_DNA"/>
</dbReference>
<dbReference type="Proteomes" id="UP000094578">
    <property type="component" value="Unassembled WGS sequence"/>
</dbReference>
<feature type="transmembrane region" description="Helical" evidence="1">
    <location>
        <begin position="115"/>
        <end position="133"/>
    </location>
</feature>
<keyword evidence="1" id="KW-0812">Transmembrane</keyword>
<keyword evidence="1" id="KW-0472">Membrane</keyword>
<evidence type="ECO:0000313" key="3">
    <source>
        <dbReference type="Proteomes" id="UP000094578"/>
    </source>
</evidence>
<feature type="transmembrane region" description="Helical" evidence="1">
    <location>
        <begin position="90"/>
        <end position="108"/>
    </location>
</feature>
<feature type="transmembrane region" description="Helical" evidence="1">
    <location>
        <begin position="175"/>
        <end position="193"/>
    </location>
</feature>
<protein>
    <recommendedName>
        <fullName evidence="4">ABC-2 family transporter protein</fullName>
    </recommendedName>
</protein>
<name>A0A1E3KXV6_9BACL</name>
<accession>A0A1E3KXV6</accession>
<dbReference type="STRING" id="1886670.PTI45_04166"/>
<gene>
    <name evidence="2" type="ORF">PTI45_04166</name>
</gene>
<evidence type="ECO:0000313" key="2">
    <source>
        <dbReference type="EMBL" id="ODP26326.1"/>
    </source>
</evidence>
<keyword evidence="3" id="KW-1185">Reference proteome</keyword>
<sequence>MIENFKYGWILARKDFANNRLMFVWSSIFVLYMGGVLGILFYTGTLAGQNHFLQSSTTDFIMLICAPLLGTDFSRRAFNLQKEDTYTKNLVYLRILPVSSAAIIWGRFQQMALIFLYNWTLFFSILYIMRIRFEVDISLISYIAFALTWAGFCITLMSFYLYFEFSLSGKKYMKFTFIVIFVLVILSICSVWLDWNITNTFLLVAMKYGLASPLMWSCIAVSIVCMTLSIYGIRRTLRHRDLV</sequence>
<keyword evidence="1" id="KW-1133">Transmembrane helix</keyword>
<dbReference type="RefSeq" id="WP_069329488.1">
    <property type="nucleotide sequence ID" value="NZ_MDER01000086.1"/>
</dbReference>
<proteinExistence type="predicted"/>
<evidence type="ECO:0000256" key="1">
    <source>
        <dbReference type="SAM" id="Phobius"/>
    </source>
</evidence>
<feature type="transmembrane region" description="Helical" evidence="1">
    <location>
        <begin position="139"/>
        <end position="163"/>
    </location>
</feature>
<reference evidence="2 3" key="1">
    <citation type="submission" date="2016-08" db="EMBL/GenBank/DDBJ databases">
        <title>Genome sequencing of Paenibacillus sp. TI45-13ar, isolated from Korean traditional nuruk.</title>
        <authorList>
            <person name="Kim S.-J."/>
        </authorList>
    </citation>
    <scope>NUCLEOTIDE SEQUENCE [LARGE SCALE GENOMIC DNA]</scope>
    <source>
        <strain evidence="2 3">TI45-13ar</strain>
    </source>
</reference>
<evidence type="ECO:0008006" key="4">
    <source>
        <dbReference type="Google" id="ProtNLM"/>
    </source>
</evidence>